<dbReference type="Gene3D" id="1.10.10.2840">
    <property type="entry name" value="PucR C-terminal helix-turn-helix domain"/>
    <property type="match status" value="1"/>
</dbReference>
<dbReference type="PATRIC" id="fig|161896.4.peg.533"/>
<dbReference type="InterPro" id="IPR051448">
    <property type="entry name" value="CdaR-like_regulators"/>
</dbReference>
<dbReference type="EMBL" id="CP011311">
    <property type="protein sequence ID" value="AKE38523.1"/>
    <property type="molecule type" value="Genomic_DNA"/>
</dbReference>
<name>A0A0F6QX80_9CORY</name>
<gene>
    <name evidence="1" type="primary">nifA</name>
    <name evidence="1" type="ORF">UL81_02710</name>
</gene>
<dbReference type="InterPro" id="IPR029016">
    <property type="entry name" value="GAF-like_dom_sf"/>
</dbReference>
<dbReference type="RefSeq" id="WP_046453226.1">
    <property type="nucleotide sequence ID" value="NZ_CP011311.1"/>
</dbReference>
<dbReference type="PANTHER" id="PTHR33744">
    <property type="entry name" value="CARBOHYDRATE DIACID REGULATOR"/>
    <property type="match status" value="1"/>
</dbReference>
<reference evidence="1 2" key="1">
    <citation type="journal article" date="2015" name="Genome Announc.">
        <title>Complete Genome Sequence of Corynebacterium camporealensis DSM 44610, Isolated from the Milk of a Manchega Sheep with Subclinical Mastitis.</title>
        <authorList>
            <person name="Ruckert C."/>
            <person name="Albersmeier A."/>
            <person name="Winkler A."/>
            <person name="Tauch A."/>
        </authorList>
    </citation>
    <scope>NUCLEOTIDE SEQUENCE [LARGE SCALE GENOMIC DNA]</scope>
    <source>
        <strain evidence="1 2">DSM 44610</strain>
    </source>
</reference>
<dbReference type="STRING" id="161896.UL81_02710"/>
<evidence type="ECO:0000313" key="1">
    <source>
        <dbReference type="EMBL" id="AKE38523.1"/>
    </source>
</evidence>
<dbReference type="InterPro" id="IPR042070">
    <property type="entry name" value="PucR_C-HTH_sf"/>
</dbReference>
<dbReference type="Pfam" id="PF13185">
    <property type="entry name" value="GAF_2"/>
    <property type="match status" value="1"/>
</dbReference>
<dbReference type="KEGG" id="ccj:UL81_02710"/>
<protein>
    <submittedName>
        <fullName evidence="1">GAF domain/PucR C-terminal helix-turn-helix domain</fullName>
    </submittedName>
</protein>
<proteinExistence type="predicted"/>
<accession>A0A0F6QX80</accession>
<dbReference type="Proteomes" id="UP000033566">
    <property type="component" value="Chromosome"/>
</dbReference>
<dbReference type="SUPFAM" id="SSF55781">
    <property type="entry name" value="GAF domain-like"/>
    <property type="match status" value="1"/>
</dbReference>
<keyword evidence="2" id="KW-1185">Reference proteome</keyword>
<dbReference type="Pfam" id="PF13556">
    <property type="entry name" value="HTH_30"/>
    <property type="match status" value="1"/>
</dbReference>
<dbReference type="InterPro" id="IPR025736">
    <property type="entry name" value="PucR_C-HTH_dom"/>
</dbReference>
<dbReference type="HOGENOM" id="CLU_017436_0_0_11"/>
<sequence length="591" mass="64448">MSLLRYVLRHLTTGSRIPDALRSQLNAEEIAALRSLEAAITSNQKWRIMSMQLLEVAQLLNKDKPAQQVFRDIVKHARTLLGSDIGYISLNDPDSGKTNVLTTSGVVTEEFRTIRMPMGTGVLGLVAATNEPAWTYDHAQDPQVTHVDYVDHAVQAEGIHGILGAPVQINGETIGALLVGDRHPRNYTTEDITALTMLGALTSVALETSRVIEAQQESVAALTAAQEDLESNVADLHRLNHAGTALLQVLSAKPTFQKLADVLSTELESPVALWNSAQERFIGADFEGRALDTAGLDVDSVGATPVDFNGRHLGTIYIERDANEVESRVIDYASAAFSAIALFDEALTSATSRKVDDLVYAAAIGTIGEQEKARLKQMTRIDLNEPDDLYFVGLYMPSGNLSRTKLEKLVRGEVALTKHDEHFCALVQPRSSIKDALRDVLDPEETAYASAVALSSTTSAQEAHDMTMEYLRAAMSLKVSNQVVSEETLGALGLILGSDSRALDLLTTRAVGALSAYDDEHDTDLEETLYQYFLSGQRVSAAAKAMYVHTNTVRQRLERATRLLGPGWDTGQRSLDIQMALRVRALGRGHR</sequence>
<dbReference type="Gene3D" id="3.30.450.40">
    <property type="match status" value="1"/>
</dbReference>
<dbReference type="AlphaFoldDB" id="A0A0F6QX80"/>
<dbReference type="InterPro" id="IPR003018">
    <property type="entry name" value="GAF"/>
</dbReference>
<dbReference type="SMART" id="SM00065">
    <property type="entry name" value="GAF"/>
    <property type="match status" value="1"/>
</dbReference>
<dbReference type="PANTHER" id="PTHR33744:SF1">
    <property type="entry name" value="DNA-BINDING TRANSCRIPTIONAL ACTIVATOR ADER"/>
    <property type="match status" value="1"/>
</dbReference>
<organism evidence="1 2">
    <name type="scientific">Corynebacterium camporealensis</name>
    <dbReference type="NCBI Taxonomy" id="161896"/>
    <lineage>
        <taxon>Bacteria</taxon>
        <taxon>Bacillati</taxon>
        <taxon>Actinomycetota</taxon>
        <taxon>Actinomycetes</taxon>
        <taxon>Mycobacteriales</taxon>
        <taxon>Corynebacteriaceae</taxon>
        <taxon>Corynebacterium</taxon>
    </lineage>
</organism>
<evidence type="ECO:0000313" key="2">
    <source>
        <dbReference type="Proteomes" id="UP000033566"/>
    </source>
</evidence>
<dbReference type="OrthoDB" id="8026818at2"/>